<protein>
    <submittedName>
        <fullName evidence="1">Uncharacterized protein</fullName>
    </submittedName>
</protein>
<comment type="caution">
    <text evidence="1">The sequence shown here is derived from an EMBL/GenBank/DDBJ whole genome shotgun (WGS) entry which is preliminary data.</text>
</comment>
<accession>A0ACC2PKM5</accession>
<name>A0ACC2PKM5_9HYME</name>
<proteinExistence type="predicted"/>
<evidence type="ECO:0000313" key="2">
    <source>
        <dbReference type="Proteomes" id="UP001239111"/>
    </source>
</evidence>
<dbReference type="EMBL" id="CM056741">
    <property type="protein sequence ID" value="KAJ8682320.1"/>
    <property type="molecule type" value="Genomic_DNA"/>
</dbReference>
<organism evidence="1 2">
    <name type="scientific">Eretmocerus hayati</name>
    <dbReference type="NCBI Taxonomy" id="131215"/>
    <lineage>
        <taxon>Eukaryota</taxon>
        <taxon>Metazoa</taxon>
        <taxon>Ecdysozoa</taxon>
        <taxon>Arthropoda</taxon>
        <taxon>Hexapoda</taxon>
        <taxon>Insecta</taxon>
        <taxon>Pterygota</taxon>
        <taxon>Neoptera</taxon>
        <taxon>Endopterygota</taxon>
        <taxon>Hymenoptera</taxon>
        <taxon>Apocrita</taxon>
        <taxon>Proctotrupomorpha</taxon>
        <taxon>Chalcidoidea</taxon>
        <taxon>Aphelinidae</taxon>
        <taxon>Aphelininae</taxon>
        <taxon>Eretmocerus</taxon>
    </lineage>
</organism>
<dbReference type="Proteomes" id="UP001239111">
    <property type="component" value="Chromosome 1"/>
</dbReference>
<evidence type="ECO:0000313" key="1">
    <source>
        <dbReference type="EMBL" id="KAJ8682320.1"/>
    </source>
</evidence>
<reference evidence="1" key="1">
    <citation type="submission" date="2023-04" db="EMBL/GenBank/DDBJ databases">
        <title>A chromosome-level genome assembly of the parasitoid wasp Eretmocerus hayati.</title>
        <authorList>
            <person name="Zhong Y."/>
            <person name="Liu S."/>
            <person name="Liu Y."/>
        </authorList>
    </citation>
    <scope>NUCLEOTIDE SEQUENCE</scope>
    <source>
        <strain evidence="1">ZJU_SS_LIU_2023</strain>
    </source>
</reference>
<sequence length="100" mass="11028">MRRPDCRRRERGWRKLGVSPGGSEAAVLLQVPGDVFVDAGEQVSRRAVRVAVVFLRKPASVAEPGYPENARELVSWASTRATSRYGCWNRCVDSAKLSPA</sequence>
<keyword evidence="2" id="KW-1185">Reference proteome</keyword>
<gene>
    <name evidence="1" type="ORF">QAD02_018112</name>
</gene>